<feature type="domain" description="RING-type" evidence="16">
    <location>
        <begin position="1328"/>
        <end position="1366"/>
    </location>
</feature>
<dbReference type="InterPro" id="IPR050348">
    <property type="entry name" value="Protein-Tyr_Phosphatase"/>
</dbReference>
<evidence type="ECO:0000256" key="9">
    <source>
        <dbReference type="ARBA" id="ARBA00023295"/>
    </source>
</evidence>
<evidence type="ECO:0000256" key="4">
    <source>
        <dbReference type="ARBA" id="ARBA00022771"/>
    </source>
</evidence>
<dbReference type="PANTHER" id="PTHR19134">
    <property type="entry name" value="RECEPTOR-TYPE TYROSINE-PROTEIN PHOSPHATASE"/>
    <property type="match status" value="1"/>
</dbReference>
<evidence type="ECO:0000256" key="2">
    <source>
        <dbReference type="ARBA" id="ARBA00013064"/>
    </source>
</evidence>
<dbReference type="PROSITE" id="PS50055">
    <property type="entry name" value="TYR_PHOSPHATASE_PTP"/>
    <property type="match status" value="4"/>
</dbReference>
<dbReference type="GO" id="GO:0004568">
    <property type="term" value="F:chitinase activity"/>
    <property type="evidence" value="ECO:0007669"/>
    <property type="project" value="UniProtKB-ARBA"/>
</dbReference>
<evidence type="ECO:0000256" key="10">
    <source>
        <dbReference type="ARBA" id="ARBA00051722"/>
    </source>
</evidence>
<evidence type="ECO:0000256" key="13">
    <source>
        <dbReference type="SAM" id="MobiDB-lite"/>
    </source>
</evidence>
<dbReference type="Pfam" id="PF00704">
    <property type="entry name" value="Glyco_hydro_18"/>
    <property type="match status" value="1"/>
</dbReference>
<keyword evidence="9 12" id="KW-0326">Glycosidase</keyword>
<dbReference type="InterPro" id="IPR001579">
    <property type="entry name" value="Glyco_hydro_18_chit_AS"/>
</dbReference>
<dbReference type="SMART" id="SM00356">
    <property type="entry name" value="ZnF_C3H1"/>
    <property type="match status" value="1"/>
</dbReference>
<dbReference type="Gene3D" id="3.30.40.10">
    <property type="entry name" value="Zinc/RING finger domain, C3HC4 (zinc finger)"/>
    <property type="match status" value="1"/>
</dbReference>
<feature type="compositionally biased region" description="Low complexity" evidence="13">
    <location>
        <begin position="1500"/>
        <end position="1513"/>
    </location>
</feature>
<evidence type="ECO:0000259" key="14">
    <source>
        <dbReference type="PROSITE" id="PS50055"/>
    </source>
</evidence>
<feature type="compositionally biased region" description="Acidic residues" evidence="13">
    <location>
        <begin position="1110"/>
        <end position="1119"/>
    </location>
</feature>
<feature type="domain" description="Tyrosine-protein phosphatase" evidence="14">
    <location>
        <begin position="219"/>
        <end position="449"/>
    </location>
</feature>
<dbReference type="InterPro" id="IPR000571">
    <property type="entry name" value="Znf_CCCH"/>
</dbReference>
<feature type="region of interest" description="Disordered" evidence="13">
    <location>
        <begin position="1500"/>
        <end position="1523"/>
    </location>
</feature>
<dbReference type="InterPro" id="IPR036855">
    <property type="entry name" value="Znf_CCCH_sf"/>
</dbReference>
<dbReference type="CDD" id="cd00047">
    <property type="entry name" value="PTPc"/>
    <property type="match status" value="2"/>
</dbReference>
<dbReference type="SMART" id="SM00404">
    <property type="entry name" value="PTPc_motif"/>
    <property type="match status" value="3"/>
</dbReference>
<comment type="caution">
    <text evidence="19">The sequence shown here is derived from an EMBL/GenBank/DDBJ whole genome shotgun (WGS) entry which is preliminary data.</text>
</comment>
<dbReference type="EC" id="3.1.3.48" evidence="2"/>
<evidence type="ECO:0000256" key="11">
    <source>
        <dbReference type="PROSITE-ProRule" id="PRU00723"/>
    </source>
</evidence>
<dbReference type="PROSITE" id="PS01095">
    <property type="entry name" value="GH18_1"/>
    <property type="match status" value="1"/>
</dbReference>
<evidence type="ECO:0000256" key="6">
    <source>
        <dbReference type="ARBA" id="ARBA00022833"/>
    </source>
</evidence>
<dbReference type="InterPro" id="IPR000387">
    <property type="entry name" value="Tyr_Pase_dom"/>
</dbReference>
<dbReference type="GO" id="GO:0008061">
    <property type="term" value="F:chitin binding"/>
    <property type="evidence" value="ECO:0007669"/>
    <property type="project" value="InterPro"/>
</dbReference>
<evidence type="ECO:0000256" key="12">
    <source>
        <dbReference type="RuleBase" id="RU000489"/>
    </source>
</evidence>
<accession>A0A8J6HGR6</accession>
<feature type="domain" description="GH18" evidence="18">
    <location>
        <begin position="1659"/>
        <end position="2056"/>
    </location>
</feature>
<reference evidence="19" key="2">
    <citation type="submission" date="2021-08" db="EMBL/GenBank/DDBJ databases">
        <authorList>
            <person name="Eriksson T."/>
        </authorList>
    </citation>
    <scope>NUCLEOTIDE SEQUENCE</scope>
    <source>
        <strain evidence="19">Stoneville</strain>
        <tissue evidence="19">Whole head</tissue>
    </source>
</reference>
<evidence type="ECO:0000256" key="8">
    <source>
        <dbReference type="ARBA" id="ARBA00023157"/>
    </source>
</evidence>
<keyword evidence="20" id="KW-1185">Reference proteome</keyword>
<dbReference type="SMART" id="SM00184">
    <property type="entry name" value="RING"/>
    <property type="match status" value="1"/>
</dbReference>
<evidence type="ECO:0000313" key="19">
    <source>
        <dbReference type="EMBL" id="KAH0814409.1"/>
    </source>
</evidence>
<evidence type="ECO:0000256" key="1">
    <source>
        <dbReference type="ARBA" id="ARBA00009580"/>
    </source>
</evidence>
<dbReference type="InterPro" id="IPR013083">
    <property type="entry name" value="Znf_RING/FYVE/PHD"/>
</dbReference>
<protein>
    <recommendedName>
        <fullName evidence="2">protein-tyrosine-phosphatase</fullName>
        <ecNumber evidence="2">3.1.3.48</ecNumber>
    </recommendedName>
</protein>
<dbReference type="InterPro" id="IPR029070">
    <property type="entry name" value="Chitinase_insertion_sf"/>
</dbReference>
<dbReference type="InterPro" id="IPR011583">
    <property type="entry name" value="Chitinase_II/V-like_cat"/>
</dbReference>
<evidence type="ECO:0000256" key="7">
    <source>
        <dbReference type="ARBA" id="ARBA00022912"/>
    </source>
</evidence>
<gene>
    <name evidence="19" type="ORF">GEV33_008376</name>
</gene>
<dbReference type="PANTHER" id="PTHR19134:SF562">
    <property type="entry name" value="PROTEIN-TYROSINE-PHOSPHATASE"/>
    <property type="match status" value="1"/>
</dbReference>
<dbReference type="CDD" id="cd02872">
    <property type="entry name" value="GH18_chitolectin_chitotriosidase"/>
    <property type="match status" value="1"/>
</dbReference>
<dbReference type="InterPro" id="IPR001223">
    <property type="entry name" value="Glyco_hydro18_cat"/>
</dbReference>
<evidence type="ECO:0000259" key="18">
    <source>
        <dbReference type="PROSITE" id="PS51910"/>
    </source>
</evidence>
<dbReference type="InterPro" id="IPR017907">
    <property type="entry name" value="Znf_RING_CS"/>
</dbReference>
<dbReference type="SMART" id="SM00636">
    <property type="entry name" value="Glyco_18"/>
    <property type="match status" value="1"/>
</dbReference>
<feature type="compositionally biased region" description="Polar residues" evidence="13">
    <location>
        <begin position="1514"/>
        <end position="1523"/>
    </location>
</feature>
<dbReference type="InterPro" id="IPR017853">
    <property type="entry name" value="GH"/>
</dbReference>
<dbReference type="GO" id="GO:0005975">
    <property type="term" value="P:carbohydrate metabolic process"/>
    <property type="evidence" value="ECO:0007669"/>
    <property type="project" value="InterPro"/>
</dbReference>
<dbReference type="FunFam" id="3.90.190.10:FF:000102">
    <property type="entry name" value="Receptor-type tyrosine-protein phosphatase"/>
    <property type="match status" value="1"/>
</dbReference>
<keyword evidence="8" id="KW-1015">Disulfide bond</keyword>
<dbReference type="PROSITE" id="PS00518">
    <property type="entry name" value="ZF_RING_1"/>
    <property type="match status" value="1"/>
</dbReference>
<dbReference type="FunFam" id="3.30.40.10:FF:000045">
    <property type="entry name" value="RING finger protein 113A"/>
    <property type="match status" value="1"/>
</dbReference>
<sequence length="2101" mass="241816">MWQHSQCPGLLLETALIERKGLGHPKTYIATQGPKFSTVRDFWRMIWQEQVQTIVMATNFVESKERKCAEYWPQRLNCIFECGEMGITLKSEENFEHYDRRTLEMNYREEVRVVQHYHLKWDPDPLTPLYPDRVVPLVKQIRNVRKNSTTPIVIHCSSGVNRTGTLILCDMALQMATQQNSIDFYKLTKDLRDQRPYMVTTEKQYLLAHLVVLECLMEEENVFRKIIKENLALKQYKAQLNYLDRLSWHDDEVQSWVPYQAVALSPGLPVAGYAKNKKYVVVRQPHESSLSDFWHLVVKEKIQIILFLNQSKCDMWTYSKRKYDSGVSVKAVDQICTNYCTTTELSLKYTQPTINISYKQKVYFFQLAGWKSTKKVPQDVESVLNVLDDIQKNYCFEKPILLACHDGIVASGLFAALSYIIEKFQKEVDFDICNGVRTVRRSCKQFVNTTITIVYDIMYKISVWPESSQTENATITALFKASPPELSLKPFLKLCFDESDKNCTFHIPKPEESTETRFLLWLLKTYYLSGIRFVSFRIEVNENGTKWNITNLHVDDNDYLSVANDFLSVNCFQDGVKQTLLVYLINDDDTRVILNNNDNEDYINANYIEGYEAPKAFIATQAPSESTFADFWWMIWQENVKNIIMLTELIEKGQAKSEKYWPEPQIKRRFGKILIENVVEKIFSDYIHRQFNIKCENEVRQVHHFQYTTWPDHGVPLYPQNFTPFMKRLLAAPQQNSPIVVHCNAGCGRTGTLILCDIVLRMAAREKKVDFVKVLLKMRTQRCNLVNNVKQYIFAHFVVLECLFRADFSIPVNDAFQDEVFKVLRKISVKPLMEELDKVTEQFYRQNKKPRQLTDANKKKNRFPTILPGHSQVYLPTSSETPSNYINAVCVDCYRCPKKFIVTQQPLPDTVQDFWRLIKGYEINTIVSLNDIEENDPNCPEFWSVHDDSTKLHVLDVIDDRVYKITKLKIVDMVNRSNEKTVNILKMKNWKRDTPKPVNIKDLIVVWKEMFNSSWKGDSQIVITCYDGATASGLFVALAHLLEKINYEQICDVFSAARTVRQGREEFVQDWKMEDPRDVKTGEDENCTFIFKKRNIRNKGARKRQKSSSEEENSNDEAESAVKRPNQRKIKANPNVHVTSKIQKKRDAEKENGSSSDDEIMVSYKSKRSAMAAGPADQGATAILEIETERDRDAQAIFEKRLEINKNLEGKEDDKLYRGINNYTQFYKPKDTAAGNASSGLVRKGPIRAPANLRATVRWDYQPDICKDYKETGFCGFGDSCKFLHDRSDYKHGWQLEREWAEGKYGEEDDDDKKYEIDSDDEDLPFKCVICRDSFTDPIVTKCKHYFCEKCALEKYKKTTRCFVCNTQTSGVFNPARKLIARLNREDKFDEVKVKSVQEYDTSKDEVLGPHNQMQVVMARGLFAQWKQPLSRGGPDEHPSPLAAIYRIRMIMLGKNPGILGSKVNTESKTTDEYIVPKVLETAKINVIFEEASESTELKSFSSFSSSNSSNESMTTPDFSPTSQEITDDALEYIAGYMAKKYKDKIPNLGQFTHKLKADKAPSWVQQLSYGGLIKPSDHWLKKIKKWNYYFQTHHGESFRKGPGIVRHLAVKIFKKENNIPFNMVQDFSKLRTIIRVNFNNLKAKHAKTMKRKSPTHGKVVICYLGTWSVYRLGRGSFTIEHLDPTLCTHIIYSFAGLDVKADGIRSLGRISVDNARPVQQLVLFLADPYQDLKEDYGKDGYQKLTRLKQRYPHLKVSLAIGGWNEGSANYSALAKDPARRRRFVASAVDFIRKYNFDGLDLDWEFPGKRDGAPEDKLNFLLLVKELRAAFDKYNLLLTAAFGAGKDTIDVAYDVKGLSAYLDFIHMMCYDYHGAWDQKTGANAPLRSSDVLNVEFSINYMLKLGASPKKLVMGVPLYGRTFLLNEAYDPDSGRKPKLGAVAKNIGFQGPFTRENGFMGYNEICMEVKNNSQLWHKFWDAESSTPYAVSGNKMITYDDARSIKEKVRFAMQKDLAGIMVWSVDTDDFYGDCADVGDNGSFENFPLMRAINAAIETSIEELQADRENAIIHGNAERTSGTGYKSATVLLVMFVTSLLFVNFL</sequence>
<evidence type="ECO:0000259" key="16">
    <source>
        <dbReference type="PROSITE" id="PS50089"/>
    </source>
</evidence>
<dbReference type="GO" id="GO:0006032">
    <property type="term" value="P:chitin catabolic process"/>
    <property type="evidence" value="ECO:0007669"/>
    <property type="project" value="UniProtKB-ARBA"/>
</dbReference>
<dbReference type="InterPro" id="IPR001841">
    <property type="entry name" value="Znf_RING"/>
</dbReference>
<dbReference type="InterPro" id="IPR000242">
    <property type="entry name" value="PTP_cat"/>
</dbReference>
<keyword evidence="5 12" id="KW-0378">Hydrolase</keyword>
<feature type="domain" description="C3H1-type" evidence="17">
    <location>
        <begin position="1260"/>
        <end position="1288"/>
    </location>
</feature>
<dbReference type="EMBL" id="JABDTM020024307">
    <property type="protein sequence ID" value="KAH0814409.1"/>
    <property type="molecule type" value="Genomic_DNA"/>
</dbReference>
<dbReference type="InterPro" id="IPR029021">
    <property type="entry name" value="Prot-tyrosine_phosphatase-like"/>
</dbReference>
<feature type="domain" description="Tyrosine-protein phosphatase" evidence="14">
    <location>
        <begin position="21"/>
        <end position="215"/>
    </location>
</feature>
<dbReference type="Gene3D" id="3.20.20.80">
    <property type="entry name" value="Glycosidases"/>
    <property type="match status" value="1"/>
</dbReference>
<keyword evidence="7" id="KW-0904">Protein phosphatase</keyword>
<dbReference type="GO" id="GO:0004725">
    <property type="term" value="F:protein tyrosine phosphatase activity"/>
    <property type="evidence" value="ECO:0007669"/>
    <property type="project" value="UniProtKB-EC"/>
</dbReference>
<dbReference type="SMART" id="SM00194">
    <property type="entry name" value="PTPc"/>
    <property type="match status" value="3"/>
</dbReference>
<dbReference type="InterPro" id="IPR003595">
    <property type="entry name" value="Tyr_Pase_cat"/>
</dbReference>
<dbReference type="PROSITE" id="PS00383">
    <property type="entry name" value="TYR_PHOSPHATASE_1"/>
    <property type="match status" value="2"/>
</dbReference>
<name>A0A8J6HGR6_TENMO</name>
<dbReference type="InterPro" id="IPR022242">
    <property type="entry name" value="TNP-like_C"/>
</dbReference>
<keyword evidence="3 11" id="KW-0479">Metal-binding</keyword>
<evidence type="ECO:0000259" key="15">
    <source>
        <dbReference type="PROSITE" id="PS50056"/>
    </source>
</evidence>
<dbReference type="Pfam" id="PF13920">
    <property type="entry name" value="zf-C3HC4_3"/>
    <property type="match status" value="1"/>
</dbReference>
<feature type="zinc finger region" description="C3H1-type" evidence="11">
    <location>
        <begin position="1260"/>
        <end position="1288"/>
    </location>
</feature>
<dbReference type="GO" id="GO:0008270">
    <property type="term" value="F:zinc ion binding"/>
    <property type="evidence" value="ECO:0007669"/>
    <property type="project" value="UniProtKB-KW"/>
</dbReference>
<dbReference type="SUPFAM" id="SSF51445">
    <property type="entry name" value="(Trans)glycosidases"/>
    <property type="match status" value="1"/>
</dbReference>
<dbReference type="PROSITE" id="PS51910">
    <property type="entry name" value="GH18_2"/>
    <property type="match status" value="1"/>
</dbReference>
<comment type="similarity">
    <text evidence="1">Belongs to the protein-tyrosine phosphatase family.</text>
</comment>
<keyword evidence="6 11" id="KW-0862">Zinc</keyword>
<keyword evidence="4 11" id="KW-0863">Zinc-finger</keyword>
<comment type="catalytic activity">
    <reaction evidence="10">
        <text>O-phospho-L-tyrosyl-[protein] + H2O = L-tyrosyl-[protein] + phosphate</text>
        <dbReference type="Rhea" id="RHEA:10684"/>
        <dbReference type="Rhea" id="RHEA-COMP:10136"/>
        <dbReference type="Rhea" id="RHEA-COMP:20101"/>
        <dbReference type="ChEBI" id="CHEBI:15377"/>
        <dbReference type="ChEBI" id="CHEBI:43474"/>
        <dbReference type="ChEBI" id="CHEBI:46858"/>
        <dbReference type="ChEBI" id="CHEBI:61978"/>
        <dbReference type="EC" id="3.1.3.48"/>
    </reaction>
</comment>
<evidence type="ECO:0000313" key="20">
    <source>
        <dbReference type="Proteomes" id="UP000719412"/>
    </source>
</evidence>
<dbReference type="Gene3D" id="3.90.190.10">
    <property type="entry name" value="Protein tyrosine phosphatase superfamily"/>
    <property type="match status" value="4"/>
</dbReference>
<dbReference type="PROSITE" id="PS50089">
    <property type="entry name" value="ZF_RING_2"/>
    <property type="match status" value="1"/>
</dbReference>
<feature type="region of interest" description="Disordered" evidence="13">
    <location>
        <begin position="1098"/>
        <end position="1159"/>
    </location>
</feature>
<dbReference type="PRINTS" id="PR00700">
    <property type="entry name" value="PRTYPHPHTASE"/>
</dbReference>
<dbReference type="PROSITE" id="PS50056">
    <property type="entry name" value="TYR_PHOSPHATASE_2"/>
    <property type="match status" value="3"/>
</dbReference>
<feature type="domain" description="Tyrosine-protein phosphatase" evidence="14">
    <location>
        <begin position="832"/>
        <end position="1069"/>
    </location>
</feature>
<dbReference type="PROSITE" id="PS50103">
    <property type="entry name" value="ZF_C3H1"/>
    <property type="match status" value="1"/>
</dbReference>
<feature type="domain" description="Tyrosine-protein phosphatase" evidence="14">
    <location>
        <begin position="580"/>
        <end position="802"/>
    </location>
</feature>
<dbReference type="SUPFAM" id="SSF54556">
    <property type="entry name" value="Chitinase insertion domain"/>
    <property type="match status" value="1"/>
</dbReference>
<feature type="domain" description="Tyrosine specific protein phosphatases" evidence="15">
    <location>
        <begin position="720"/>
        <end position="793"/>
    </location>
</feature>
<dbReference type="Gene3D" id="3.10.50.10">
    <property type="match status" value="1"/>
</dbReference>
<evidence type="ECO:0000256" key="5">
    <source>
        <dbReference type="ARBA" id="ARBA00022801"/>
    </source>
</evidence>
<dbReference type="FunFam" id="3.10.50.10:FF:000001">
    <property type="entry name" value="Chitinase 3-like 1"/>
    <property type="match status" value="1"/>
</dbReference>
<proteinExistence type="inferred from homology"/>
<feature type="domain" description="Tyrosine specific protein phosphatases" evidence="15">
    <location>
        <begin position="132"/>
        <end position="206"/>
    </location>
</feature>
<reference evidence="19" key="1">
    <citation type="journal article" date="2020" name="J Insects Food Feed">
        <title>The yellow mealworm (Tenebrio molitor) genome: a resource for the emerging insects as food and feed industry.</title>
        <authorList>
            <person name="Eriksson T."/>
            <person name="Andere A."/>
            <person name="Kelstrup H."/>
            <person name="Emery V."/>
            <person name="Picard C."/>
        </authorList>
    </citation>
    <scope>NUCLEOTIDE SEQUENCE</scope>
    <source>
        <strain evidence="19">Stoneville</strain>
        <tissue evidence="19">Whole head</tissue>
    </source>
</reference>
<organism evidence="19 20">
    <name type="scientific">Tenebrio molitor</name>
    <name type="common">Yellow mealworm beetle</name>
    <dbReference type="NCBI Taxonomy" id="7067"/>
    <lineage>
        <taxon>Eukaryota</taxon>
        <taxon>Metazoa</taxon>
        <taxon>Ecdysozoa</taxon>
        <taxon>Arthropoda</taxon>
        <taxon>Hexapoda</taxon>
        <taxon>Insecta</taxon>
        <taxon>Pterygota</taxon>
        <taxon>Neoptera</taxon>
        <taxon>Endopterygota</taxon>
        <taxon>Coleoptera</taxon>
        <taxon>Polyphaga</taxon>
        <taxon>Cucujiformia</taxon>
        <taxon>Tenebrionidae</taxon>
        <taxon>Tenebrio</taxon>
    </lineage>
</organism>
<dbReference type="Proteomes" id="UP000719412">
    <property type="component" value="Unassembled WGS sequence"/>
</dbReference>
<dbReference type="GO" id="GO:0008045">
    <property type="term" value="P:motor neuron axon guidance"/>
    <property type="evidence" value="ECO:0007669"/>
    <property type="project" value="TreeGrafter"/>
</dbReference>
<dbReference type="SUPFAM" id="SSF52799">
    <property type="entry name" value="(Phosphotyrosine protein) phosphatases II"/>
    <property type="match status" value="4"/>
</dbReference>
<dbReference type="CDD" id="cd16539">
    <property type="entry name" value="RING-HC_RNF113A_B"/>
    <property type="match status" value="1"/>
</dbReference>
<dbReference type="InterPro" id="IPR016130">
    <property type="entry name" value="Tyr_Pase_AS"/>
</dbReference>
<dbReference type="SUPFAM" id="SSF90229">
    <property type="entry name" value="CCCH zinc finger"/>
    <property type="match status" value="1"/>
</dbReference>
<feature type="domain" description="Tyrosine specific protein phosphatases" evidence="15">
    <location>
        <begin position="1001"/>
        <end position="1069"/>
    </location>
</feature>
<dbReference type="Pfam" id="PF00642">
    <property type="entry name" value="zf-CCCH"/>
    <property type="match status" value="1"/>
</dbReference>
<evidence type="ECO:0000259" key="17">
    <source>
        <dbReference type="PROSITE" id="PS50103"/>
    </source>
</evidence>
<evidence type="ECO:0000256" key="3">
    <source>
        <dbReference type="ARBA" id="ARBA00022723"/>
    </source>
</evidence>
<dbReference type="SUPFAM" id="SSF57850">
    <property type="entry name" value="RING/U-box"/>
    <property type="match status" value="1"/>
</dbReference>
<dbReference type="Pfam" id="PF00102">
    <property type="entry name" value="Y_phosphatase"/>
    <property type="match status" value="4"/>
</dbReference>
<dbReference type="Pfam" id="PF12596">
    <property type="entry name" value="Tnp_P_element_C"/>
    <property type="match status" value="1"/>
</dbReference>